<organism evidence="2 3">
    <name type="scientific">Acidovorax kalamii</name>
    <dbReference type="NCBI Taxonomy" id="2004485"/>
    <lineage>
        <taxon>Bacteria</taxon>
        <taxon>Pseudomonadati</taxon>
        <taxon>Pseudomonadota</taxon>
        <taxon>Betaproteobacteria</taxon>
        <taxon>Burkholderiales</taxon>
        <taxon>Comamonadaceae</taxon>
        <taxon>Acidovorax</taxon>
    </lineage>
</organism>
<dbReference type="SUPFAM" id="SSF55073">
    <property type="entry name" value="Nucleotide cyclase"/>
    <property type="match status" value="1"/>
</dbReference>
<dbReference type="InterPro" id="IPR003018">
    <property type="entry name" value="GAF"/>
</dbReference>
<evidence type="ECO:0000313" key="3">
    <source>
        <dbReference type="Proteomes" id="UP000215441"/>
    </source>
</evidence>
<evidence type="ECO:0000259" key="1">
    <source>
        <dbReference type="PROSITE" id="PS50887"/>
    </source>
</evidence>
<dbReference type="PROSITE" id="PS50887">
    <property type="entry name" value="GGDEF"/>
    <property type="match status" value="1"/>
</dbReference>
<feature type="domain" description="GGDEF" evidence="1">
    <location>
        <begin position="203"/>
        <end position="342"/>
    </location>
</feature>
<dbReference type="PANTHER" id="PTHR46663:SF2">
    <property type="entry name" value="GGDEF DOMAIN-CONTAINING PROTEIN"/>
    <property type="match status" value="1"/>
</dbReference>
<sequence length="351" mass="37967">MSEILEQLSESVSVARSVEELTRPLLEMLEAVTGLESTYLTSIDEARGVQHVLYARNTSAMQIPEGLVVPWNDTLCKRALEEGRTFTDDVPACWGDSGAARDLGIRTYVSKPVRMGDGALYGTLCAASTHARPRTPEAERILTLFAYLIGQQVERERLIQKLLSANEQLATAAATDPLTGLPNRRALMEALERMLAQGLRRKMGVQIAFIDLDGFKAINDTHGHAVGDQFLVAIAQRLRGVLRAEDLAARLGGDEFVVISLSAHAGDAAQSAQDMLSQRITQATQGHFVLPGVALDYAGASVGVTTIAPGQYHRAEDALRTADQTMYQVKHARRQALDALAQARSGTAPHG</sequence>
<dbReference type="InterPro" id="IPR000160">
    <property type="entry name" value="GGDEF_dom"/>
</dbReference>
<gene>
    <name evidence="2" type="ORF">CBY09_12290</name>
</gene>
<dbReference type="Gene3D" id="3.30.450.40">
    <property type="match status" value="1"/>
</dbReference>
<accession>A0A235EL21</accession>
<dbReference type="AlphaFoldDB" id="A0A235EL21"/>
<dbReference type="InterPro" id="IPR029016">
    <property type="entry name" value="GAF-like_dom_sf"/>
</dbReference>
<protein>
    <submittedName>
        <fullName evidence="2">Diguanylate cyclase</fullName>
    </submittedName>
</protein>
<dbReference type="InterPro" id="IPR029787">
    <property type="entry name" value="Nucleotide_cyclase"/>
</dbReference>
<keyword evidence="3" id="KW-1185">Reference proteome</keyword>
<dbReference type="CDD" id="cd01949">
    <property type="entry name" value="GGDEF"/>
    <property type="match status" value="1"/>
</dbReference>
<comment type="caution">
    <text evidence="2">The sequence shown here is derived from an EMBL/GenBank/DDBJ whole genome shotgun (WGS) entry which is preliminary data.</text>
</comment>
<dbReference type="Pfam" id="PF13185">
    <property type="entry name" value="GAF_2"/>
    <property type="match status" value="1"/>
</dbReference>
<reference evidence="2 3" key="1">
    <citation type="submission" date="2017-07" db="EMBL/GenBank/DDBJ databases">
        <title>Acidovorax KNDSW TSA 6 genome sequence and assembly.</title>
        <authorList>
            <person name="Mayilraj S."/>
        </authorList>
    </citation>
    <scope>NUCLEOTIDE SEQUENCE [LARGE SCALE GENOMIC DNA]</scope>
    <source>
        <strain evidence="2 3">KNDSW-TSA6</strain>
    </source>
</reference>
<dbReference type="SUPFAM" id="SSF55781">
    <property type="entry name" value="GAF domain-like"/>
    <property type="match status" value="1"/>
</dbReference>
<evidence type="ECO:0000313" key="2">
    <source>
        <dbReference type="EMBL" id="OYD49736.1"/>
    </source>
</evidence>
<dbReference type="EMBL" id="NOIG01000008">
    <property type="protein sequence ID" value="OYD49736.1"/>
    <property type="molecule type" value="Genomic_DNA"/>
</dbReference>
<dbReference type="OrthoDB" id="9813903at2"/>
<dbReference type="SMART" id="SM00267">
    <property type="entry name" value="GGDEF"/>
    <property type="match status" value="1"/>
</dbReference>
<proteinExistence type="predicted"/>
<dbReference type="PANTHER" id="PTHR46663">
    <property type="entry name" value="DIGUANYLATE CYCLASE DGCT-RELATED"/>
    <property type="match status" value="1"/>
</dbReference>
<dbReference type="RefSeq" id="WP_094289899.1">
    <property type="nucleotide sequence ID" value="NZ_NOIG01000008.1"/>
</dbReference>
<dbReference type="Gene3D" id="3.30.70.270">
    <property type="match status" value="1"/>
</dbReference>
<name>A0A235EL21_9BURK</name>
<dbReference type="NCBIfam" id="TIGR00254">
    <property type="entry name" value="GGDEF"/>
    <property type="match status" value="1"/>
</dbReference>
<dbReference type="SMART" id="SM00065">
    <property type="entry name" value="GAF"/>
    <property type="match status" value="1"/>
</dbReference>
<dbReference type="InterPro" id="IPR043128">
    <property type="entry name" value="Rev_trsase/Diguanyl_cyclase"/>
</dbReference>
<dbReference type="Pfam" id="PF00990">
    <property type="entry name" value="GGDEF"/>
    <property type="match status" value="1"/>
</dbReference>
<dbReference type="Proteomes" id="UP000215441">
    <property type="component" value="Unassembled WGS sequence"/>
</dbReference>
<dbReference type="InterPro" id="IPR052163">
    <property type="entry name" value="DGC-Regulatory_Protein"/>
</dbReference>